<accession>A0A809RFH3</accession>
<proteinExistence type="predicted"/>
<feature type="region of interest" description="Disordered" evidence="1">
    <location>
        <begin position="1"/>
        <end position="22"/>
    </location>
</feature>
<protein>
    <submittedName>
        <fullName evidence="2">Uncharacterized protein</fullName>
    </submittedName>
</protein>
<sequence length="95" mass="10804">MSRLEPIGELIPKQQSHKRRLSPDEAILTDAEELTLDLVRVGIGLRKAQNLVERYPHDRIAQQLEWLPLRAARRPASLLIAAIENNYDPPVYAKG</sequence>
<reference evidence="2" key="1">
    <citation type="journal article" name="DNA Res.">
        <title>The physiological potential of anammox bacteria as revealed by their core genome structure.</title>
        <authorList>
            <person name="Okubo T."/>
            <person name="Toyoda A."/>
            <person name="Fukuhara K."/>
            <person name="Uchiyama I."/>
            <person name="Harigaya Y."/>
            <person name="Kuroiwa M."/>
            <person name="Suzuki T."/>
            <person name="Murakami Y."/>
            <person name="Suwa Y."/>
            <person name="Takami H."/>
        </authorList>
    </citation>
    <scope>NUCLEOTIDE SEQUENCE</scope>
    <source>
        <strain evidence="2">317325-2</strain>
    </source>
</reference>
<organism evidence="2 3">
    <name type="scientific">Candidatus Nitrosymbiomonas proteolyticus</name>
    <dbReference type="NCBI Taxonomy" id="2608984"/>
    <lineage>
        <taxon>Bacteria</taxon>
        <taxon>Bacillati</taxon>
        <taxon>Armatimonadota</taxon>
        <taxon>Armatimonadota incertae sedis</taxon>
        <taxon>Candidatus Nitrosymbiomonas</taxon>
    </lineage>
</organism>
<dbReference type="AlphaFoldDB" id="A0A809RFH3"/>
<dbReference type="EMBL" id="AP021858">
    <property type="protein sequence ID" value="BBO23195.1"/>
    <property type="molecule type" value="Genomic_DNA"/>
</dbReference>
<dbReference type="Proteomes" id="UP000662873">
    <property type="component" value="Chromosome"/>
</dbReference>
<dbReference type="KEGG" id="npy:NPRO_07900"/>
<evidence type="ECO:0000256" key="1">
    <source>
        <dbReference type="SAM" id="MobiDB-lite"/>
    </source>
</evidence>
<name>A0A809RFH3_9BACT</name>
<gene>
    <name evidence="2" type="ORF">NPRO_07900</name>
</gene>
<evidence type="ECO:0000313" key="3">
    <source>
        <dbReference type="Proteomes" id="UP000662873"/>
    </source>
</evidence>
<evidence type="ECO:0000313" key="2">
    <source>
        <dbReference type="EMBL" id="BBO23195.1"/>
    </source>
</evidence>